<evidence type="ECO:0000313" key="1">
    <source>
        <dbReference type="EMBL" id="EET45975.1"/>
    </source>
</evidence>
<dbReference type="AlphaFoldDB" id="C6M0Q1"/>
<proteinExistence type="predicted"/>
<protein>
    <submittedName>
        <fullName evidence="1">Uncharacterized protein</fullName>
    </submittedName>
</protein>
<accession>C6M0Q1</accession>
<gene>
    <name evidence="1" type="ORF">NEISICOT_00076</name>
</gene>
<name>C6M0Q1_NEISI</name>
<reference evidence="1" key="1">
    <citation type="submission" date="2009-07" db="EMBL/GenBank/DDBJ databases">
        <authorList>
            <person name="Weinstock G."/>
            <person name="Sodergren E."/>
            <person name="Clifton S."/>
            <person name="Fulton L."/>
            <person name="Fulton B."/>
            <person name="Courtney L."/>
            <person name="Fronick C."/>
            <person name="Harrison M."/>
            <person name="Strong C."/>
            <person name="Farmer C."/>
            <person name="Delahaunty K."/>
            <person name="Markovic C."/>
            <person name="Hall O."/>
            <person name="Minx P."/>
            <person name="Tomlinson C."/>
            <person name="Mitreva M."/>
            <person name="Nelson J."/>
            <person name="Hou S."/>
            <person name="Wollam A."/>
            <person name="Pepin K.H."/>
            <person name="Johnson M."/>
            <person name="Bhonagiri V."/>
            <person name="Nash W.E."/>
            <person name="Warren W."/>
            <person name="Chinwalla A."/>
            <person name="Mardis E.R."/>
            <person name="Wilson R.K."/>
        </authorList>
    </citation>
    <scope>NUCLEOTIDE SEQUENCE [LARGE SCALE GENOMIC DNA]</scope>
    <source>
        <strain evidence="1">ATCC 29256</strain>
    </source>
</reference>
<dbReference type="Proteomes" id="UP000005365">
    <property type="component" value="Unassembled WGS sequence"/>
</dbReference>
<sequence>MENASSRHNPDLRLPVGWQVGKVQSVVTKRIPKGRLKIFQTTPFVYIVD</sequence>
<organism evidence="1 2">
    <name type="scientific">Neisseria sicca ATCC 29256</name>
    <dbReference type="NCBI Taxonomy" id="547045"/>
    <lineage>
        <taxon>Bacteria</taxon>
        <taxon>Pseudomonadati</taxon>
        <taxon>Pseudomonadota</taxon>
        <taxon>Betaproteobacteria</taxon>
        <taxon>Neisseriales</taxon>
        <taxon>Neisseriaceae</taxon>
        <taxon>Neisseria</taxon>
    </lineage>
</organism>
<evidence type="ECO:0000313" key="2">
    <source>
        <dbReference type="Proteomes" id="UP000005365"/>
    </source>
</evidence>
<keyword evidence="2" id="KW-1185">Reference proteome</keyword>
<comment type="caution">
    <text evidence="1">The sequence shown here is derived from an EMBL/GenBank/DDBJ whole genome shotgun (WGS) entry which is preliminary data.</text>
</comment>
<dbReference type="EMBL" id="ACKO02000001">
    <property type="protein sequence ID" value="EET45975.1"/>
    <property type="molecule type" value="Genomic_DNA"/>
</dbReference>